<dbReference type="SUPFAM" id="SSF52540">
    <property type="entry name" value="P-loop containing nucleoside triphosphate hydrolases"/>
    <property type="match status" value="1"/>
</dbReference>
<evidence type="ECO:0000259" key="1">
    <source>
        <dbReference type="PROSITE" id="PS50893"/>
    </source>
</evidence>
<dbReference type="PANTHER" id="PTHR24220:SF470">
    <property type="entry name" value="CELL DIVISION ATP-BINDING PROTEIN FTSE"/>
    <property type="match status" value="1"/>
</dbReference>
<dbReference type="HOGENOM" id="CLU_000604_1_22_0"/>
<dbReference type="PANTHER" id="PTHR24220">
    <property type="entry name" value="IMPORT ATP-BINDING PROTEIN"/>
    <property type="match status" value="1"/>
</dbReference>
<protein>
    <submittedName>
        <fullName evidence="2">ABC transporter related protein</fullName>
    </submittedName>
</protein>
<dbReference type="Gene3D" id="3.40.50.300">
    <property type="entry name" value="P-loop containing nucleotide triphosphate hydrolases"/>
    <property type="match status" value="1"/>
</dbReference>
<organism evidence="2 3">
    <name type="scientific">Sebaldella termitidis (strain ATCC 33386 / NCTC 11300)</name>
    <dbReference type="NCBI Taxonomy" id="526218"/>
    <lineage>
        <taxon>Bacteria</taxon>
        <taxon>Fusobacteriati</taxon>
        <taxon>Fusobacteriota</taxon>
        <taxon>Fusobacteriia</taxon>
        <taxon>Fusobacteriales</taxon>
        <taxon>Leptotrichiaceae</taxon>
        <taxon>Sebaldella</taxon>
    </lineage>
</organism>
<accession>D1AMI1</accession>
<dbReference type="PROSITE" id="PS50893">
    <property type="entry name" value="ABC_TRANSPORTER_2"/>
    <property type="match status" value="1"/>
</dbReference>
<dbReference type="GO" id="GO:0005886">
    <property type="term" value="C:plasma membrane"/>
    <property type="evidence" value="ECO:0007669"/>
    <property type="project" value="TreeGrafter"/>
</dbReference>
<dbReference type="RefSeq" id="WP_012862149.1">
    <property type="nucleotide sequence ID" value="NC_013517.1"/>
</dbReference>
<keyword evidence="3" id="KW-1185">Reference proteome</keyword>
<dbReference type="KEGG" id="str:Sterm_2710"/>
<proteinExistence type="predicted"/>
<sequence length="219" mass="25831">MIKFEDIHKKYKNADYEVLDGLNLEISDGEFIHLKGKSGKSTVLHFIYLMDRPTSGKVFYGEKELNKLKFNFQRARIRRKIGYVDQDLWLLDDRTVYENIKISTDLLKVKSKERKERVDEILAYFDLENIKKQKIGQLSYQEKILVELSRELVKKPELLILDEVFEKLKKNNKEKLLKHLYKINEEGTTVIAVTSEENLFDERIRVIDLDGGKTDVESD</sequence>
<dbReference type="Proteomes" id="UP000000845">
    <property type="component" value="Chromosome"/>
</dbReference>
<evidence type="ECO:0000313" key="2">
    <source>
        <dbReference type="EMBL" id="ACZ09555.1"/>
    </source>
</evidence>
<dbReference type="eggNOG" id="COG1136">
    <property type="taxonomic scope" value="Bacteria"/>
</dbReference>
<dbReference type="InterPro" id="IPR003439">
    <property type="entry name" value="ABC_transporter-like_ATP-bd"/>
</dbReference>
<dbReference type="STRING" id="526218.Sterm_2710"/>
<dbReference type="GO" id="GO:0016887">
    <property type="term" value="F:ATP hydrolysis activity"/>
    <property type="evidence" value="ECO:0007669"/>
    <property type="project" value="InterPro"/>
</dbReference>
<dbReference type="Pfam" id="PF00005">
    <property type="entry name" value="ABC_tran"/>
    <property type="match status" value="1"/>
</dbReference>
<evidence type="ECO:0000313" key="3">
    <source>
        <dbReference type="Proteomes" id="UP000000845"/>
    </source>
</evidence>
<name>D1AMI1_SEBTE</name>
<dbReference type="AlphaFoldDB" id="D1AMI1"/>
<reference evidence="2 3" key="2">
    <citation type="journal article" date="2010" name="Stand. Genomic Sci.">
        <title>Complete genome sequence of Sebaldella termitidis type strain (NCTC 11300).</title>
        <authorList>
            <person name="Harmon-Smith M."/>
            <person name="Celia L."/>
            <person name="Chertkov O."/>
            <person name="Lapidus A."/>
            <person name="Copeland A."/>
            <person name="Glavina Del Rio T."/>
            <person name="Nolan M."/>
            <person name="Lucas S."/>
            <person name="Tice H."/>
            <person name="Cheng J.F."/>
            <person name="Han C."/>
            <person name="Detter J.C."/>
            <person name="Bruce D."/>
            <person name="Goodwin L."/>
            <person name="Pitluck S."/>
            <person name="Pati A."/>
            <person name="Liolios K."/>
            <person name="Ivanova N."/>
            <person name="Mavromatis K."/>
            <person name="Mikhailova N."/>
            <person name="Chen A."/>
            <person name="Palaniappan K."/>
            <person name="Land M."/>
            <person name="Hauser L."/>
            <person name="Chang Y.J."/>
            <person name="Jeffries C.D."/>
            <person name="Brettin T."/>
            <person name="Goker M."/>
            <person name="Beck B."/>
            <person name="Bristow J."/>
            <person name="Eisen J.A."/>
            <person name="Markowitz V."/>
            <person name="Hugenholtz P."/>
            <person name="Kyrpides N.C."/>
            <person name="Klenk H.P."/>
            <person name="Chen F."/>
        </authorList>
    </citation>
    <scope>NUCLEOTIDE SEQUENCE [LARGE SCALE GENOMIC DNA]</scope>
    <source>
        <strain evidence="3">ATCC 33386 / NCTC 11300</strain>
    </source>
</reference>
<gene>
    <name evidence="2" type="ordered locus">Sterm_2710</name>
</gene>
<reference evidence="3" key="1">
    <citation type="submission" date="2009-09" db="EMBL/GenBank/DDBJ databases">
        <title>The complete chromosome of Sebaldella termitidis ATCC 33386.</title>
        <authorList>
            <consortium name="US DOE Joint Genome Institute (JGI-PGF)"/>
            <person name="Lucas S."/>
            <person name="Copeland A."/>
            <person name="Lapidus A."/>
            <person name="Glavina del Rio T."/>
            <person name="Dalin E."/>
            <person name="Tice H."/>
            <person name="Bruce D."/>
            <person name="Goodwin L."/>
            <person name="Pitluck S."/>
            <person name="Kyrpides N."/>
            <person name="Mavromatis K."/>
            <person name="Ivanova N."/>
            <person name="Mikhailova N."/>
            <person name="Sims D."/>
            <person name="Meincke L."/>
            <person name="Brettin T."/>
            <person name="Detter J.C."/>
            <person name="Han C."/>
            <person name="Larimer F."/>
            <person name="Land M."/>
            <person name="Hauser L."/>
            <person name="Markowitz V."/>
            <person name="Cheng J.F."/>
            <person name="Hugenholtz P."/>
            <person name="Woyke T."/>
            <person name="Wu D."/>
            <person name="Eisen J.A."/>
        </authorList>
    </citation>
    <scope>NUCLEOTIDE SEQUENCE [LARGE SCALE GENOMIC DNA]</scope>
    <source>
        <strain evidence="3">ATCC 33386 / NCTC 11300</strain>
    </source>
</reference>
<feature type="domain" description="ABC transporter" evidence="1">
    <location>
        <begin position="2"/>
        <end position="219"/>
    </location>
</feature>
<dbReference type="InterPro" id="IPR015854">
    <property type="entry name" value="ABC_transpr_LolD-like"/>
</dbReference>
<dbReference type="InterPro" id="IPR027417">
    <property type="entry name" value="P-loop_NTPase"/>
</dbReference>
<dbReference type="EMBL" id="CP001739">
    <property type="protein sequence ID" value="ACZ09555.1"/>
    <property type="molecule type" value="Genomic_DNA"/>
</dbReference>
<dbReference type="GO" id="GO:0005524">
    <property type="term" value="F:ATP binding"/>
    <property type="evidence" value="ECO:0007669"/>
    <property type="project" value="InterPro"/>
</dbReference>
<dbReference type="GO" id="GO:0022857">
    <property type="term" value="F:transmembrane transporter activity"/>
    <property type="evidence" value="ECO:0007669"/>
    <property type="project" value="TreeGrafter"/>
</dbReference>